<dbReference type="AlphaFoldDB" id="A0A926EAD0"/>
<proteinExistence type="predicted"/>
<keyword evidence="3" id="KW-1185">Reference proteome</keyword>
<dbReference type="NCBIfam" id="NF040909">
    <property type="entry name" value="OadG_rel_small"/>
    <property type="match status" value="1"/>
</dbReference>
<keyword evidence="1" id="KW-0812">Transmembrane</keyword>
<dbReference type="Proteomes" id="UP000660861">
    <property type="component" value="Unassembled WGS sequence"/>
</dbReference>
<dbReference type="EMBL" id="JACRTC010000003">
    <property type="protein sequence ID" value="MBC8570247.1"/>
    <property type="molecule type" value="Genomic_DNA"/>
</dbReference>
<keyword evidence="1" id="KW-1133">Transmembrane helix</keyword>
<comment type="caution">
    <text evidence="2">The sequence shown here is derived from an EMBL/GenBank/DDBJ whole genome shotgun (WGS) entry which is preliminary data.</text>
</comment>
<name>A0A926EAD0_9FIRM</name>
<accession>A0A926EAD0</accession>
<evidence type="ECO:0008006" key="4">
    <source>
        <dbReference type="Google" id="ProtNLM"/>
    </source>
</evidence>
<evidence type="ECO:0000313" key="3">
    <source>
        <dbReference type="Proteomes" id="UP000660861"/>
    </source>
</evidence>
<sequence length="49" mass="5404">MNVDMNALSQSFELMGKGMLGIFVVIGLIFLLVVLLTKFTSGKKPKEDE</sequence>
<reference evidence="2" key="1">
    <citation type="submission" date="2020-08" db="EMBL/GenBank/DDBJ databases">
        <title>Genome public.</title>
        <authorList>
            <person name="Liu C."/>
            <person name="Sun Q."/>
        </authorList>
    </citation>
    <scope>NUCLEOTIDE SEQUENCE</scope>
    <source>
        <strain evidence="2">NSJ-54</strain>
    </source>
</reference>
<organism evidence="2 3">
    <name type="scientific">Zongyangia hominis</name>
    <dbReference type="NCBI Taxonomy" id="2763677"/>
    <lineage>
        <taxon>Bacteria</taxon>
        <taxon>Bacillati</taxon>
        <taxon>Bacillota</taxon>
        <taxon>Clostridia</taxon>
        <taxon>Eubacteriales</taxon>
        <taxon>Oscillospiraceae</taxon>
        <taxon>Zongyangia</taxon>
    </lineage>
</organism>
<protein>
    <recommendedName>
        <fullName evidence="4">Oxaloacetate decarboxylase</fullName>
    </recommendedName>
</protein>
<evidence type="ECO:0000313" key="2">
    <source>
        <dbReference type="EMBL" id="MBC8570247.1"/>
    </source>
</evidence>
<dbReference type="RefSeq" id="WP_262397347.1">
    <property type="nucleotide sequence ID" value="NZ_JACRTC010000003.1"/>
</dbReference>
<gene>
    <name evidence="2" type="ORF">H8709_05330</name>
</gene>
<keyword evidence="1" id="KW-0472">Membrane</keyword>
<feature type="transmembrane region" description="Helical" evidence="1">
    <location>
        <begin position="20"/>
        <end position="37"/>
    </location>
</feature>
<evidence type="ECO:0000256" key="1">
    <source>
        <dbReference type="SAM" id="Phobius"/>
    </source>
</evidence>